<comment type="caution">
    <text evidence="1">The sequence shown here is derived from an EMBL/GenBank/DDBJ whole genome shotgun (WGS) entry which is preliminary data.</text>
</comment>
<accession>A0ACC6FT36</accession>
<keyword evidence="1" id="KW-0548">Nucleotidyltransferase</keyword>
<keyword evidence="2" id="KW-1185">Reference proteome</keyword>
<evidence type="ECO:0000313" key="1">
    <source>
        <dbReference type="EMBL" id="MDL0082088.1"/>
    </source>
</evidence>
<protein>
    <submittedName>
        <fullName evidence="1">ThiF family adenylyltransferase</fullName>
    </submittedName>
</protein>
<organism evidence="1 2">
    <name type="scientific">Helicobacter zhangjianzhongii</name>
    <dbReference type="NCBI Taxonomy" id="2974574"/>
    <lineage>
        <taxon>Bacteria</taxon>
        <taxon>Pseudomonadati</taxon>
        <taxon>Campylobacterota</taxon>
        <taxon>Epsilonproteobacteria</taxon>
        <taxon>Campylobacterales</taxon>
        <taxon>Helicobacteraceae</taxon>
        <taxon>Helicobacter</taxon>
    </lineage>
</organism>
<gene>
    <name evidence="1" type="ORF">NYG90_05275</name>
</gene>
<proteinExistence type="predicted"/>
<evidence type="ECO:0000313" key="2">
    <source>
        <dbReference type="Proteomes" id="UP001173802"/>
    </source>
</evidence>
<reference evidence="1 2" key="1">
    <citation type="journal article" date="2023" name="Microorganisms">
        <title>Isolation and Genomic Characteristics of Cat-Borne Campylobacter felis sp. nov. and Sheep-Borne Campylobacter ovis sp. nov.</title>
        <authorList>
            <person name="Wang H."/>
            <person name="Li Y."/>
            <person name="Gu Y."/>
            <person name="Zhou G."/>
            <person name="Chen X."/>
            <person name="Zhang X."/>
            <person name="Shao Z."/>
            <person name="Zhang J."/>
            <person name="Zhang M."/>
        </authorList>
    </citation>
    <scope>NUCLEOTIDE SEQUENCE [LARGE SCALE GENOMIC DNA]</scope>
    <source>
        <strain evidence="1 2">XJK30-2</strain>
    </source>
</reference>
<dbReference type="EMBL" id="JANURN010000004">
    <property type="protein sequence ID" value="MDL0082088.1"/>
    <property type="molecule type" value="Genomic_DNA"/>
</dbReference>
<dbReference type="Proteomes" id="UP001173802">
    <property type="component" value="Unassembled WGS sequence"/>
</dbReference>
<keyword evidence="1" id="KW-0808">Transferase</keyword>
<name>A0ACC6FT36_9HELI</name>
<sequence length="241" mass="26707">MLERELVSTPQEEAQDRFTRSRLLFGDHWTFLQSKRVLIFGVGGVGGFALDGLYRCGVTNLTIVDKDRFDITNQNRQIGAESIGEIKVKVLEKLYPGIVGIEARLDELWLESFIAQNPSSSSKQFCGYDYVIDAIDDIPAKILLAKACASMPYGRYICSTGSAKKFDPSHIKVASIWKSYGDRFARKLRDGLKKAGFKGDYKVIFSPEPPKCKGLGSFSAVTASFGLQIASEVARDIIKES</sequence>